<dbReference type="PROSITE" id="PS51687">
    <property type="entry name" value="SAM_MT_RNA_M5U"/>
    <property type="match status" value="1"/>
</dbReference>
<dbReference type="EC" id="2.1.1.190" evidence="7"/>
<dbReference type="GO" id="GO:0070041">
    <property type="term" value="F:rRNA (uridine-C5-)-methyltransferase activity"/>
    <property type="evidence" value="ECO:0007669"/>
    <property type="project" value="TreeGrafter"/>
</dbReference>
<dbReference type="InterPro" id="IPR030390">
    <property type="entry name" value="MeTrfase_TrmA_AS"/>
</dbReference>
<evidence type="ECO:0000313" key="7">
    <source>
        <dbReference type="EMBL" id="TLS51528.1"/>
    </source>
</evidence>
<dbReference type="AlphaFoldDB" id="A0A5R9GDV3"/>
<dbReference type="InterPro" id="IPR029063">
    <property type="entry name" value="SAM-dependent_MTases_sf"/>
</dbReference>
<feature type="region of interest" description="Disordered" evidence="6">
    <location>
        <begin position="32"/>
        <end position="58"/>
    </location>
</feature>
<name>A0A5R9GDV3_9BACL</name>
<dbReference type="EMBL" id="VCIW01000009">
    <property type="protein sequence ID" value="TLS51528.1"/>
    <property type="molecule type" value="Genomic_DNA"/>
</dbReference>
<dbReference type="Gene3D" id="3.40.50.150">
    <property type="entry name" value="Vaccinia Virus protein VP39"/>
    <property type="match status" value="1"/>
</dbReference>
<evidence type="ECO:0000256" key="5">
    <source>
        <dbReference type="PROSITE-ProRule" id="PRU10015"/>
    </source>
</evidence>
<dbReference type="PROSITE" id="PS01231">
    <property type="entry name" value="TRMA_2"/>
    <property type="match status" value="1"/>
</dbReference>
<dbReference type="PANTHER" id="PTHR11061">
    <property type="entry name" value="RNA M5U METHYLTRANSFERASE"/>
    <property type="match status" value="1"/>
</dbReference>
<accession>A0A5R9GDV3</accession>
<keyword evidence="2 4" id="KW-0808">Transferase</keyword>
<keyword evidence="3 4" id="KW-0949">S-adenosyl-L-methionine</keyword>
<dbReference type="PROSITE" id="PS01230">
    <property type="entry name" value="TRMA_1"/>
    <property type="match status" value="1"/>
</dbReference>
<reference evidence="7 8" key="1">
    <citation type="submission" date="2019-05" db="EMBL/GenBank/DDBJ databases">
        <authorList>
            <person name="Narsing Rao M.P."/>
            <person name="Li W.J."/>
        </authorList>
    </citation>
    <scope>NUCLEOTIDE SEQUENCE [LARGE SCALE GENOMIC DNA]</scope>
    <source>
        <strain evidence="7 8">SYSU_K30003</strain>
    </source>
</reference>
<comment type="caution">
    <text evidence="7">The sequence shown here is derived from an EMBL/GenBank/DDBJ whole genome shotgun (WGS) entry which is preliminary data.</text>
</comment>
<dbReference type="PANTHER" id="PTHR11061:SF45">
    <property type="match status" value="1"/>
</dbReference>
<gene>
    <name evidence="7" type="primary">rlmD</name>
    <name evidence="7" type="ORF">FE782_14750</name>
</gene>
<proteinExistence type="inferred from homology"/>
<dbReference type="Proteomes" id="UP000309676">
    <property type="component" value="Unassembled WGS sequence"/>
</dbReference>
<dbReference type="SUPFAM" id="SSF53335">
    <property type="entry name" value="S-adenosyl-L-methionine-dependent methyltransferases"/>
    <property type="match status" value="1"/>
</dbReference>
<feature type="binding site" evidence="4">
    <location>
        <position position="200"/>
    </location>
    <ligand>
        <name>S-adenosyl-L-methionine</name>
        <dbReference type="ChEBI" id="CHEBI:59789"/>
    </ligand>
</feature>
<dbReference type="Gene3D" id="2.40.50.1070">
    <property type="match status" value="1"/>
</dbReference>
<dbReference type="InterPro" id="IPR030391">
    <property type="entry name" value="MeTrfase_TrmA_CS"/>
</dbReference>
<feature type="binding site" evidence="4">
    <location>
        <position position="150"/>
    </location>
    <ligand>
        <name>S-adenosyl-L-methionine</name>
        <dbReference type="ChEBI" id="CHEBI:59789"/>
    </ligand>
</feature>
<feature type="binding site" evidence="4">
    <location>
        <position position="179"/>
    </location>
    <ligand>
        <name>S-adenosyl-L-methionine</name>
        <dbReference type="ChEBI" id="CHEBI:59789"/>
    </ligand>
</feature>
<dbReference type="OrthoDB" id="9804590at2"/>
<dbReference type="GO" id="GO:0070475">
    <property type="term" value="P:rRNA base methylation"/>
    <property type="evidence" value="ECO:0007669"/>
    <property type="project" value="TreeGrafter"/>
</dbReference>
<comment type="similarity">
    <text evidence="4">Belongs to the class I-like SAM-binding methyltransferase superfamily. RNA M5U methyltransferase family.</text>
</comment>
<dbReference type="NCBIfam" id="TIGR00479">
    <property type="entry name" value="rumA"/>
    <property type="match status" value="1"/>
</dbReference>
<dbReference type="FunFam" id="3.40.50.150:FF:000009">
    <property type="entry name" value="23S rRNA (Uracil(1939)-C(5))-methyltransferase RlmD"/>
    <property type="match status" value="1"/>
</dbReference>
<evidence type="ECO:0000256" key="2">
    <source>
        <dbReference type="ARBA" id="ARBA00022679"/>
    </source>
</evidence>
<evidence type="ECO:0000256" key="1">
    <source>
        <dbReference type="ARBA" id="ARBA00022603"/>
    </source>
</evidence>
<dbReference type="CDD" id="cd02440">
    <property type="entry name" value="AdoMet_MTases"/>
    <property type="match status" value="1"/>
</dbReference>
<protein>
    <submittedName>
        <fullName evidence="7">23S rRNA (Uracil(1939)-C(5))-methyltransferase RlmD</fullName>
        <ecNumber evidence="7">2.1.1.190</ecNumber>
    </submittedName>
</protein>
<evidence type="ECO:0000256" key="3">
    <source>
        <dbReference type="ARBA" id="ARBA00022691"/>
    </source>
</evidence>
<evidence type="ECO:0000256" key="4">
    <source>
        <dbReference type="PROSITE-ProRule" id="PRU01024"/>
    </source>
</evidence>
<feature type="binding site" evidence="4">
    <location>
        <position position="248"/>
    </location>
    <ligand>
        <name>S-adenosyl-L-methionine</name>
        <dbReference type="ChEBI" id="CHEBI:59789"/>
    </ligand>
</feature>
<feature type="active site" evidence="5">
    <location>
        <position position="275"/>
    </location>
</feature>
<sequence length="334" mass="35636">MQTVKRIVQSLGLPLADASGYGRALETAPEDGEYAVRSGGRTAERGARGGGRAARRGPSALRTVVARAAVSTGETQLTFVTTGAELPSERALVAELRRALPNVVSIAHNVNGEDTPLVFGDKTRIVWGAERMKETLGDLTFELSPRAFFQLNPSQTVRLYERARAAAALTGGETLVDAYCGVGTISLWLAGAAGEVRGIEAVPEAVEDARRNAAANGIDNASFHVGLSEELLPRWAESGFRPDVVVVDPPRSGCDRRLLDALRRVRPKRIVYVSCNPSTLAKDAAALLAGGAYRLASVEPVDMFPHTAHVECVAAFDLGAEEERQPHSDRARTS</sequence>
<keyword evidence="1 4" id="KW-0489">Methyltransferase</keyword>
<feature type="active site" description="Nucleophile" evidence="4">
    <location>
        <position position="275"/>
    </location>
</feature>
<organism evidence="7 8">
    <name type="scientific">Paenibacillus antri</name>
    <dbReference type="NCBI Taxonomy" id="2582848"/>
    <lineage>
        <taxon>Bacteria</taxon>
        <taxon>Bacillati</taxon>
        <taxon>Bacillota</taxon>
        <taxon>Bacilli</taxon>
        <taxon>Bacillales</taxon>
        <taxon>Paenibacillaceae</taxon>
        <taxon>Paenibacillus</taxon>
    </lineage>
</organism>
<evidence type="ECO:0000313" key="8">
    <source>
        <dbReference type="Proteomes" id="UP000309676"/>
    </source>
</evidence>
<evidence type="ECO:0000256" key="6">
    <source>
        <dbReference type="SAM" id="MobiDB-lite"/>
    </source>
</evidence>
<dbReference type="Pfam" id="PF05958">
    <property type="entry name" value="tRNA_U5-meth_tr"/>
    <property type="match status" value="1"/>
</dbReference>
<dbReference type="InterPro" id="IPR010280">
    <property type="entry name" value="U5_MeTrfase_fam"/>
</dbReference>
<keyword evidence="8" id="KW-1185">Reference proteome</keyword>